<evidence type="ECO:0000256" key="5">
    <source>
        <dbReference type="ARBA" id="ARBA00023136"/>
    </source>
</evidence>
<proteinExistence type="inferred from homology"/>
<organism evidence="7 8">
    <name type="scientific">Corticimicrobacter populi</name>
    <dbReference type="NCBI Taxonomy" id="2175229"/>
    <lineage>
        <taxon>Bacteria</taxon>
        <taxon>Pseudomonadati</taxon>
        <taxon>Pseudomonadota</taxon>
        <taxon>Betaproteobacteria</taxon>
        <taxon>Burkholderiales</taxon>
        <taxon>Alcaligenaceae</taxon>
        <taxon>Corticimicrobacter</taxon>
    </lineage>
</organism>
<keyword evidence="5 6" id="KW-0472">Membrane</keyword>
<accession>A0A2V1K4N8</accession>
<keyword evidence="8" id="KW-1185">Reference proteome</keyword>
<comment type="subcellular location">
    <subcellularLocation>
        <location evidence="1">Membrane</location>
        <topology evidence="1">Multi-pass membrane protein</topology>
    </subcellularLocation>
</comment>
<evidence type="ECO:0000313" key="8">
    <source>
        <dbReference type="Proteomes" id="UP000245212"/>
    </source>
</evidence>
<evidence type="ECO:0000256" key="6">
    <source>
        <dbReference type="SAM" id="Phobius"/>
    </source>
</evidence>
<evidence type="ECO:0000256" key="3">
    <source>
        <dbReference type="ARBA" id="ARBA00022692"/>
    </source>
</evidence>
<name>A0A2V1K4N8_9BURK</name>
<feature type="transmembrane region" description="Helical" evidence="6">
    <location>
        <begin position="66"/>
        <end position="83"/>
    </location>
</feature>
<evidence type="ECO:0000256" key="2">
    <source>
        <dbReference type="ARBA" id="ARBA00008564"/>
    </source>
</evidence>
<reference evidence="8" key="1">
    <citation type="submission" date="2018-05" db="EMBL/GenBank/DDBJ databases">
        <authorList>
            <person name="Li Y."/>
        </authorList>
    </citation>
    <scope>NUCLEOTIDE SEQUENCE [LARGE SCALE GENOMIC DNA]</scope>
    <source>
        <strain evidence="8">3d-2-2</strain>
    </source>
</reference>
<evidence type="ECO:0000256" key="4">
    <source>
        <dbReference type="ARBA" id="ARBA00022989"/>
    </source>
</evidence>
<gene>
    <name evidence="7" type="ORF">DD235_03365</name>
</gene>
<protein>
    <submittedName>
        <fullName evidence="7">Cobalt ABC transporter</fullName>
    </submittedName>
</protein>
<keyword evidence="3 6" id="KW-0812">Transmembrane</keyword>
<dbReference type="Proteomes" id="UP000245212">
    <property type="component" value="Unassembled WGS sequence"/>
</dbReference>
<comment type="caution">
    <text evidence="7">The sequence shown here is derived from an EMBL/GenBank/DDBJ whole genome shotgun (WGS) entry which is preliminary data.</text>
</comment>
<dbReference type="Pfam" id="PF02361">
    <property type="entry name" value="CbiQ"/>
    <property type="match status" value="1"/>
</dbReference>
<comment type="similarity">
    <text evidence="2">Belongs to the CbiQ family.</text>
</comment>
<keyword evidence="4 6" id="KW-1133">Transmembrane helix</keyword>
<dbReference type="CDD" id="cd16914">
    <property type="entry name" value="EcfT"/>
    <property type="match status" value="1"/>
</dbReference>
<evidence type="ECO:0000313" key="7">
    <source>
        <dbReference type="EMBL" id="PWF25203.1"/>
    </source>
</evidence>
<dbReference type="EMBL" id="QETA01000001">
    <property type="protein sequence ID" value="PWF25203.1"/>
    <property type="molecule type" value="Genomic_DNA"/>
</dbReference>
<dbReference type="GO" id="GO:0005886">
    <property type="term" value="C:plasma membrane"/>
    <property type="evidence" value="ECO:0007669"/>
    <property type="project" value="UniProtKB-ARBA"/>
</dbReference>
<dbReference type="InterPro" id="IPR003339">
    <property type="entry name" value="ABC/ECF_trnsptr_transmembrane"/>
</dbReference>
<feature type="transmembrane region" description="Helical" evidence="6">
    <location>
        <begin position="89"/>
        <end position="108"/>
    </location>
</feature>
<dbReference type="RefSeq" id="WP_109060604.1">
    <property type="nucleotide sequence ID" value="NZ_QETA01000001.1"/>
</dbReference>
<dbReference type="AlphaFoldDB" id="A0A2V1K4N8"/>
<sequence>MLIEYHVGRDAVLQRLPAGLKLLVMCAAGAGLFFVTALPWLAAAVLLAWGLACWAAGHLRFLWRPLWRMLPVIVLLGIFTGWAQGPMAGWAASLRILALFGLGLALMLSTRSGDLLVTLERALMPLQRLGLLDASRVALACALVLRFIPEIARAWQEIGEAQAARGGGNVLQRIEPLLARMLRQAEAIAQAVDARR</sequence>
<feature type="transmembrane region" description="Helical" evidence="6">
    <location>
        <begin position="22"/>
        <end position="54"/>
    </location>
</feature>
<evidence type="ECO:0000256" key="1">
    <source>
        <dbReference type="ARBA" id="ARBA00004141"/>
    </source>
</evidence>